<reference evidence="3" key="2">
    <citation type="submission" date="2017-02" db="UniProtKB">
        <authorList>
            <consortium name="WormBaseParasite"/>
        </authorList>
    </citation>
    <scope>IDENTIFICATION</scope>
</reference>
<accession>A0A0K0DBL8</accession>
<evidence type="ECO:0000313" key="2">
    <source>
        <dbReference type="Proteomes" id="UP000035642"/>
    </source>
</evidence>
<keyword evidence="1" id="KW-0472">Membrane</keyword>
<keyword evidence="1" id="KW-0812">Transmembrane</keyword>
<keyword evidence="2" id="KW-1185">Reference proteome</keyword>
<protein>
    <submittedName>
        <fullName evidence="3">ABC-2 type transporter domain-containing protein</fullName>
    </submittedName>
</protein>
<reference evidence="2" key="1">
    <citation type="submission" date="2012-09" db="EMBL/GenBank/DDBJ databases">
        <authorList>
            <person name="Martin A.A."/>
        </authorList>
    </citation>
    <scope>NUCLEOTIDE SEQUENCE</scope>
</reference>
<feature type="transmembrane region" description="Helical" evidence="1">
    <location>
        <begin position="116"/>
        <end position="140"/>
    </location>
</feature>
<evidence type="ECO:0000313" key="3">
    <source>
        <dbReference type="WBParaSite" id="ACAC_0000783901-mRNA-1"/>
    </source>
</evidence>
<dbReference type="Proteomes" id="UP000035642">
    <property type="component" value="Unassembled WGS sequence"/>
</dbReference>
<name>A0A0K0DBL8_ANGCA</name>
<dbReference type="AlphaFoldDB" id="A0A0K0DBL8"/>
<keyword evidence="1" id="KW-1133">Transmembrane helix</keyword>
<organism evidence="2 3">
    <name type="scientific">Angiostrongylus cantonensis</name>
    <name type="common">Rat lungworm</name>
    <dbReference type="NCBI Taxonomy" id="6313"/>
    <lineage>
        <taxon>Eukaryota</taxon>
        <taxon>Metazoa</taxon>
        <taxon>Ecdysozoa</taxon>
        <taxon>Nematoda</taxon>
        <taxon>Chromadorea</taxon>
        <taxon>Rhabditida</taxon>
        <taxon>Rhabditina</taxon>
        <taxon>Rhabditomorpha</taxon>
        <taxon>Strongyloidea</taxon>
        <taxon>Metastrongylidae</taxon>
        <taxon>Angiostrongylus</taxon>
    </lineage>
</organism>
<evidence type="ECO:0000256" key="1">
    <source>
        <dbReference type="SAM" id="Phobius"/>
    </source>
</evidence>
<feature type="transmembrane region" description="Helical" evidence="1">
    <location>
        <begin position="59"/>
        <end position="78"/>
    </location>
</feature>
<proteinExistence type="predicted"/>
<sequence>MKEMYYTVPDMRLLIRPEMSVWFYVTSILCLLLTSMTLLANSAPRALHTFAENNPQLLSLLVCYMSCILCGFCTFLAMQASDDVGKFAFKATPRQFQEASYWYFIRLRASAVHQRLNSVILFTMQSVLEMIMLCVLYLGIQCRYRSFNKLSQKPDIAMPNKLFV</sequence>
<feature type="transmembrane region" description="Helical" evidence="1">
    <location>
        <begin position="21"/>
        <end position="39"/>
    </location>
</feature>
<dbReference type="WBParaSite" id="ACAC_0000783901-mRNA-1">
    <property type="protein sequence ID" value="ACAC_0000783901-mRNA-1"/>
    <property type="gene ID" value="ACAC_0000783901"/>
</dbReference>